<dbReference type="Gene3D" id="3.50.50.60">
    <property type="entry name" value="FAD/NAD(P)-binding domain"/>
    <property type="match status" value="2"/>
</dbReference>
<dbReference type="AlphaFoldDB" id="A0A420KCF4"/>
<dbReference type="Pfam" id="PF01266">
    <property type="entry name" value="DAO"/>
    <property type="match status" value="1"/>
</dbReference>
<dbReference type="EMBL" id="NKDB02000002">
    <property type="protein sequence ID" value="RKJ96890.1"/>
    <property type="molecule type" value="Genomic_DNA"/>
</dbReference>
<organism evidence="4 5">
    <name type="scientific">Alicycliphilus denitrificans</name>
    <dbReference type="NCBI Taxonomy" id="179636"/>
    <lineage>
        <taxon>Bacteria</taxon>
        <taxon>Pseudomonadati</taxon>
        <taxon>Pseudomonadota</taxon>
        <taxon>Betaproteobacteria</taxon>
        <taxon>Burkholderiales</taxon>
        <taxon>Comamonadaceae</taxon>
        <taxon>Alicycliphilus</taxon>
    </lineage>
</organism>
<evidence type="ECO:0000256" key="2">
    <source>
        <dbReference type="ARBA" id="ARBA00023002"/>
    </source>
</evidence>
<dbReference type="SUPFAM" id="SSF54373">
    <property type="entry name" value="FAD-linked reductases, C-terminal domain"/>
    <property type="match status" value="1"/>
</dbReference>
<keyword evidence="2" id="KW-0560">Oxidoreductase</keyword>
<dbReference type="GO" id="GO:0008718">
    <property type="term" value="F:D-amino-acid dehydrogenase activity"/>
    <property type="evidence" value="ECO:0007669"/>
    <property type="project" value="TreeGrafter"/>
</dbReference>
<evidence type="ECO:0000259" key="3">
    <source>
        <dbReference type="Pfam" id="PF01266"/>
    </source>
</evidence>
<dbReference type="Gene3D" id="3.30.9.10">
    <property type="entry name" value="D-Amino Acid Oxidase, subunit A, domain 2"/>
    <property type="match status" value="1"/>
</dbReference>
<proteinExistence type="inferred from homology"/>
<dbReference type="PANTHER" id="PTHR13847:SF280">
    <property type="entry name" value="D-AMINO ACID DEHYDROGENASE"/>
    <property type="match status" value="1"/>
</dbReference>
<comment type="similarity">
    <text evidence="1">Belongs to the DadA oxidoreductase family.</text>
</comment>
<dbReference type="GO" id="GO:0055130">
    <property type="term" value="P:D-alanine catabolic process"/>
    <property type="evidence" value="ECO:0007669"/>
    <property type="project" value="TreeGrafter"/>
</dbReference>
<evidence type="ECO:0000313" key="5">
    <source>
        <dbReference type="Proteomes" id="UP000216225"/>
    </source>
</evidence>
<dbReference type="InterPro" id="IPR006076">
    <property type="entry name" value="FAD-dep_OxRdtase"/>
</dbReference>
<accession>A0A420KCF4</accession>
<dbReference type="NCBIfam" id="NF001933">
    <property type="entry name" value="PRK00711.1"/>
    <property type="match status" value="1"/>
</dbReference>
<name>A0A420KCF4_9BURK</name>
<dbReference type="InterPro" id="IPR036188">
    <property type="entry name" value="FAD/NAD-bd_sf"/>
</dbReference>
<feature type="domain" description="FAD dependent oxidoreductase" evidence="3">
    <location>
        <begin position="3"/>
        <end position="398"/>
    </location>
</feature>
<dbReference type="GO" id="GO:0005737">
    <property type="term" value="C:cytoplasm"/>
    <property type="evidence" value="ECO:0007669"/>
    <property type="project" value="TreeGrafter"/>
</dbReference>
<comment type="caution">
    <text evidence="4">The sequence shown here is derived from an EMBL/GenBank/DDBJ whole genome shotgun (WGS) entry which is preliminary data.</text>
</comment>
<evidence type="ECO:0000256" key="1">
    <source>
        <dbReference type="ARBA" id="ARBA00009410"/>
    </source>
</evidence>
<dbReference type="SUPFAM" id="SSF51905">
    <property type="entry name" value="FAD/NAD(P)-binding domain"/>
    <property type="match status" value="1"/>
</dbReference>
<sequence length="414" mass="45450">MHTVVLGAGVAGITSAWYLAAQGRQVTVIDRQPLAASETSYANAGMVAPGHSYTWASPRAPGILWRSLRDSTQALRLKLNADPHMWVWLWKFLQNCTAERSRINTSRKLVLCRYSQERLQELTATLGLEYERISQGALYMYRDAASFQRGQANMRILSDGGMRLDVLDADGVIAREPALASAREHIAGAIYCPSDESGDARMFTRALAERCRAAGVRFLMDTSIDRIEARGDRIAAVHTSAGPVTADEYVLSLGSYSPILARPLGYSLPIYPVKGYSVTFPIDAGHQPPTLAGVDENNLVAWARFGDRLRFTATAEFSGYDTRHSPRDFEPMLRAARQLFPNGADWSQPDHWAGLRPMTPENTPILGASRHGNLFLNTGHGHMGWTMACGTAQILADLMNGRKPAIDITGMTLA</sequence>
<dbReference type="PANTHER" id="PTHR13847">
    <property type="entry name" value="SARCOSINE DEHYDROGENASE-RELATED"/>
    <property type="match status" value="1"/>
</dbReference>
<dbReference type="Proteomes" id="UP000216225">
    <property type="component" value="Unassembled WGS sequence"/>
</dbReference>
<evidence type="ECO:0000313" key="4">
    <source>
        <dbReference type="EMBL" id="RKJ96890.1"/>
    </source>
</evidence>
<reference evidence="4 5" key="1">
    <citation type="submission" date="2018-09" db="EMBL/GenBank/DDBJ databases">
        <title>Genome comparison of Alicycliphilus sp. BQ1, a polyurethanolytic bacterium, with its closest phylogenetic relatives Alicycliphilus denitrificans BC and K601, unable to attack polyurethane.</title>
        <authorList>
            <person name="Loza-Tavera H."/>
            <person name="Lozano L."/>
            <person name="Cevallos M."/>
            <person name="Maya-Lucas O."/>
            <person name="Garcia-Mena J."/>
            <person name="Hernandez J."/>
        </authorList>
    </citation>
    <scope>NUCLEOTIDE SEQUENCE [LARGE SCALE GENOMIC DNA]</scope>
    <source>
        <strain evidence="4 5">BQ1</strain>
    </source>
</reference>
<protein>
    <submittedName>
        <fullName evidence="4">D-amino acid dehydrogenase</fullName>
    </submittedName>
</protein>
<dbReference type="GO" id="GO:0005886">
    <property type="term" value="C:plasma membrane"/>
    <property type="evidence" value="ECO:0007669"/>
    <property type="project" value="TreeGrafter"/>
</dbReference>
<dbReference type="RefSeq" id="WP_094438429.1">
    <property type="nucleotide sequence ID" value="NZ_NKDB02000002.1"/>
</dbReference>
<gene>
    <name evidence="4" type="ORF">CE154_012855</name>
</gene>